<keyword evidence="6 8" id="KW-0879">Wnt signaling pathway</keyword>
<dbReference type="AlphaFoldDB" id="A0A1V9XL05"/>
<feature type="compositionally biased region" description="Basic and acidic residues" evidence="9">
    <location>
        <begin position="1"/>
        <end position="22"/>
    </location>
</feature>
<keyword evidence="3 8" id="KW-0217">Developmental protein</keyword>
<evidence type="ECO:0000256" key="5">
    <source>
        <dbReference type="ARBA" id="ARBA00022530"/>
    </source>
</evidence>
<evidence type="ECO:0000256" key="1">
    <source>
        <dbReference type="ARBA" id="ARBA00004498"/>
    </source>
</evidence>
<comment type="caution">
    <text evidence="10">The sequence shown here is derived from an EMBL/GenBank/DDBJ whole genome shotgun (WGS) entry which is preliminary data.</text>
</comment>
<evidence type="ECO:0000256" key="4">
    <source>
        <dbReference type="ARBA" id="ARBA00022525"/>
    </source>
</evidence>
<keyword evidence="7" id="KW-1015">Disulfide bond</keyword>
<gene>
    <name evidence="10" type="ORF">BIW11_09290</name>
</gene>
<reference evidence="10 11" key="1">
    <citation type="journal article" date="2017" name="Gigascience">
        <title>Draft genome of the honey bee ectoparasitic mite, Tropilaelaps mercedesae, is shaped by the parasitic life history.</title>
        <authorList>
            <person name="Dong X."/>
            <person name="Armstrong S.D."/>
            <person name="Xia D."/>
            <person name="Makepeace B.L."/>
            <person name="Darby A.C."/>
            <person name="Kadowaki T."/>
        </authorList>
    </citation>
    <scope>NUCLEOTIDE SEQUENCE [LARGE SCALE GENOMIC DNA]</scope>
    <source>
        <strain evidence="10">Wuxi-XJTLU</strain>
    </source>
</reference>
<keyword evidence="5" id="KW-0272">Extracellular matrix</keyword>
<keyword evidence="4" id="KW-0964">Secreted</keyword>
<sequence>MEESGRSGESAKRIKNSSEKSVDPASSYRRTRLANFFALGGVAAISEIGGQETSAIRDSGLGAITKFPTILRGSPDPSRIPRGTGPSSKLRDLVSDREGCAGKGKKQLYTKLRHSAGRHLFPSSVPGLLYVLVACSLFRSPLVYVYESGKAGEEKLRQPKGSDKVGLGWVVHGDAANLTALRSAVFQITAEALKRRKRGKRRVPVSRDALVHIHDSPDFCERNARKKILGTSGRLCNKHSHGPDGCEHLCCGRGARKIVHISDKTLAMINICPRIFSRFRSFASIGELGGGGPGCKGWAKGAVEARGQTVPLTTRDRVLVKTDGTFQGGHLARLAAGVLNQGIVRQAKEDTQQRINWRRNLAESGLSRPNPDNRREELK</sequence>
<feature type="region of interest" description="Disordered" evidence="9">
    <location>
        <begin position="72"/>
        <end position="92"/>
    </location>
</feature>
<dbReference type="InterPro" id="IPR005817">
    <property type="entry name" value="Wnt"/>
</dbReference>
<dbReference type="GO" id="GO:0005125">
    <property type="term" value="F:cytokine activity"/>
    <property type="evidence" value="ECO:0007669"/>
    <property type="project" value="TreeGrafter"/>
</dbReference>
<dbReference type="GO" id="GO:0030182">
    <property type="term" value="P:neuron differentiation"/>
    <property type="evidence" value="ECO:0007669"/>
    <property type="project" value="TreeGrafter"/>
</dbReference>
<comment type="subcellular location">
    <subcellularLocation>
        <location evidence="1 8">Secreted</location>
        <location evidence="1 8">Extracellular space</location>
        <location evidence="1 8">Extracellular matrix</location>
    </subcellularLocation>
</comment>
<dbReference type="GO" id="GO:0005615">
    <property type="term" value="C:extracellular space"/>
    <property type="evidence" value="ECO:0007669"/>
    <property type="project" value="TreeGrafter"/>
</dbReference>
<dbReference type="OrthoDB" id="5945655at2759"/>
<evidence type="ECO:0000256" key="7">
    <source>
        <dbReference type="ARBA" id="ARBA00023157"/>
    </source>
</evidence>
<evidence type="ECO:0000256" key="2">
    <source>
        <dbReference type="ARBA" id="ARBA00005683"/>
    </source>
</evidence>
<name>A0A1V9XL05_9ACAR</name>
<feature type="region of interest" description="Disordered" evidence="9">
    <location>
        <begin position="1"/>
        <end position="25"/>
    </location>
</feature>
<dbReference type="PANTHER" id="PTHR12027">
    <property type="entry name" value="WNT RELATED"/>
    <property type="match status" value="1"/>
</dbReference>
<evidence type="ECO:0000256" key="8">
    <source>
        <dbReference type="RuleBase" id="RU003500"/>
    </source>
</evidence>
<dbReference type="InParanoid" id="A0A1V9XL05"/>
<dbReference type="Proteomes" id="UP000192247">
    <property type="component" value="Unassembled WGS sequence"/>
</dbReference>
<dbReference type="SMART" id="SM00097">
    <property type="entry name" value="WNT1"/>
    <property type="match status" value="1"/>
</dbReference>
<evidence type="ECO:0000256" key="3">
    <source>
        <dbReference type="ARBA" id="ARBA00022473"/>
    </source>
</evidence>
<dbReference type="PANTHER" id="PTHR12027:SF70">
    <property type="entry name" value="PROTEIN WNT-16"/>
    <property type="match status" value="1"/>
</dbReference>
<comment type="similarity">
    <text evidence="2 8">Belongs to the Wnt family.</text>
</comment>
<protein>
    <recommendedName>
        <fullName evidence="8">Protein Wnt</fullName>
    </recommendedName>
</protein>
<dbReference type="GO" id="GO:0045165">
    <property type="term" value="P:cell fate commitment"/>
    <property type="evidence" value="ECO:0007669"/>
    <property type="project" value="TreeGrafter"/>
</dbReference>
<organism evidence="10 11">
    <name type="scientific">Tropilaelaps mercedesae</name>
    <dbReference type="NCBI Taxonomy" id="418985"/>
    <lineage>
        <taxon>Eukaryota</taxon>
        <taxon>Metazoa</taxon>
        <taxon>Ecdysozoa</taxon>
        <taxon>Arthropoda</taxon>
        <taxon>Chelicerata</taxon>
        <taxon>Arachnida</taxon>
        <taxon>Acari</taxon>
        <taxon>Parasitiformes</taxon>
        <taxon>Mesostigmata</taxon>
        <taxon>Gamasina</taxon>
        <taxon>Dermanyssoidea</taxon>
        <taxon>Laelapidae</taxon>
        <taxon>Tropilaelaps</taxon>
    </lineage>
</organism>
<dbReference type="STRING" id="418985.A0A1V9XL05"/>
<accession>A0A1V9XL05</accession>
<feature type="non-terminal residue" evidence="10">
    <location>
        <position position="379"/>
    </location>
</feature>
<evidence type="ECO:0000313" key="10">
    <source>
        <dbReference type="EMBL" id="OQR74121.1"/>
    </source>
</evidence>
<comment type="function">
    <text evidence="8">Ligand for members of the frizzled family of seven transmembrane receptors.</text>
</comment>
<keyword evidence="11" id="KW-1185">Reference proteome</keyword>
<evidence type="ECO:0000313" key="11">
    <source>
        <dbReference type="Proteomes" id="UP000192247"/>
    </source>
</evidence>
<evidence type="ECO:0000256" key="6">
    <source>
        <dbReference type="ARBA" id="ARBA00022687"/>
    </source>
</evidence>
<dbReference type="GO" id="GO:0060070">
    <property type="term" value="P:canonical Wnt signaling pathway"/>
    <property type="evidence" value="ECO:0007669"/>
    <property type="project" value="TreeGrafter"/>
</dbReference>
<dbReference type="EMBL" id="MNPL01008709">
    <property type="protein sequence ID" value="OQR74121.1"/>
    <property type="molecule type" value="Genomic_DNA"/>
</dbReference>
<dbReference type="GO" id="GO:0005109">
    <property type="term" value="F:frizzled binding"/>
    <property type="evidence" value="ECO:0007669"/>
    <property type="project" value="TreeGrafter"/>
</dbReference>
<proteinExistence type="inferred from homology"/>
<evidence type="ECO:0000256" key="9">
    <source>
        <dbReference type="SAM" id="MobiDB-lite"/>
    </source>
</evidence>
<dbReference type="Pfam" id="PF00110">
    <property type="entry name" value="wnt"/>
    <property type="match status" value="1"/>
</dbReference>